<proteinExistence type="predicted"/>
<reference evidence="1" key="1">
    <citation type="journal article" date="2020" name="Stud. Mycol.">
        <title>101 Dothideomycetes genomes: a test case for predicting lifestyles and emergence of pathogens.</title>
        <authorList>
            <person name="Haridas S."/>
            <person name="Albert R."/>
            <person name="Binder M."/>
            <person name="Bloem J."/>
            <person name="Labutti K."/>
            <person name="Salamov A."/>
            <person name="Andreopoulos B."/>
            <person name="Baker S."/>
            <person name="Barry K."/>
            <person name="Bills G."/>
            <person name="Bluhm B."/>
            <person name="Cannon C."/>
            <person name="Castanera R."/>
            <person name="Culley D."/>
            <person name="Daum C."/>
            <person name="Ezra D."/>
            <person name="Gonzalez J."/>
            <person name="Henrissat B."/>
            <person name="Kuo A."/>
            <person name="Liang C."/>
            <person name="Lipzen A."/>
            <person name="Lutzoni F."/>
            <person name="Magnuson J."/>
            <person name="Mondo S."/>
            <person name="Nolan M."/>
            <person name="Ohm R."/>
            <person name="Pangilinan J."/>
            <person name="Park H.-J."/>
            <person name="Ramirez L."/>
            <person name="Alfaro M."/>
            <person name="Sun H."/>
            <person name="Tritt A."/>
            <person name="Yoshinaga Y."/>
            <person name="Zwiers L.-H."/>
            <person name="Turgeon B."/>
            <person name="Goodwin S."/>
            <person name="Spatafora J."/>
            <person name="Crous P."/>
            <person name="Grigoriev I."/>
        </authorList>
    </citation>
    <scope>NUCLEOTIDE SEQUENCE</scope>
    <source>
        <strain evidence="1">CBS 113389</strain>
    </source>
</reference>
<dbReference type="GeneID" id="54474703"/>
<name>A0A6A6PQ89_9PEZI</name>
<accession>A0A6A6PQ89</accession>
<dbReference type="RefSeq" id="XP_033588809.1">
    <property type="nucleotide sequence ID" value="XM_033733701.1"/>
</dbReference>
<dbReference type="Proteomes" id="UP000799767">
    <property type="component" value="Unassembled WGS sequence"/>
</dbReference>
<dbReference type="EMBL" id="MU001636">
    <property type="protein sequence ID" value="KAF2482239.1"/>
    <property type="molecule type" value="Genomic_DNA"/>
</dbReference>
<protein>
    <submittedName>
        <fullName evidence="1">Uncharacterized protein</fullName>
    </submittedName>
</protein>
<sequence length="375" mass="42844">MTSTRSFPSTMTYITIFDVPHIVRYGMISEDKGQTRQTFWRNATGFTVDIARSDILGTPFEKQWSQWCVEPRTIQEQVNHFQRWHELCDAVIAHILPTLQELAPVDGERQWVTIQDYLDTPTYQLRLVKDDAVGDAVAKVIKGPTIDRETYEMQPHSFSTVHCPPDLPRIAASQLVVLDHDKEWRAQPKKVRVSDTGEVVTFLAAEGESTSMPENVVTNRSMDKIHAVLKLHQVKEDLNIPKPLAIVTCQRPTDSEPKFAGLLHTPTPEWATRLEDLDPSILREAVKQNLPVEWKAEVEKLQRNLQPHALTYLPINERRLSVDSSLRTANVWLGVPLELIGGDQSEEVDWQRVDDFLKKFEQADGDKAEELRAQL</sequence>
<gene>
    <name evidence="1" type="ORF">BDY17DRAFT_298182</name>
</gene>
<evidence type="ECO:0000313" key="2">
    <source>
        <dbReference type="Proteomes" id="UP000799767"/>
    </source>
</evidence>
<dbReference type="OrthoDB" id="4224127at2759"/>
<keyword evidence="2" id="KW-1185">Reference proteome</keyword>
<organism evidence="1 2">
    <name type="scientific">Neohortaea acidophila</name>
    <dbReference type="NCBI Taxonomy" id="245834"/>
    <lineage>
        <taxon>Eukaryota</taxon>
        <taxon>Fungi</taxon>
        <taxon>Dikarya</taxon>
        <taxon>Ascomycota</taxon>
        <taxon>Pezizomycotina</taxon>
        <taxon>Dothideomycetes</taxon>
        <taxon>Dothideomycetidae</taxon>
        <taxon>Mycosphaerellales</taxon>
        <taxon>Teratosphaeriaceae</taxon>
        <taxon>Neohortaea</taxon>
    </lineage>
</organism>
<dbReference type="AlphaFoldDB" id="A0A6A6PQ89"/>
<evidence type="ECO:0000313" key="1">
    <source>
        <dbReference type="EMBL" id="KAF2482239.1"/>
    </source>
</evidence>